<evidence type="ECO:0000313" key="3">
    <source>
        <dbReference type="Proteomes" id="UP001419268"/>
    </source>
</evidence>
<dbReference type="PANTHER" id="PTHR33670">
    <property type="entry name" value="SPLICING FACTOR, PROLINE- AND GLUTAMINE-RICH-LIKE"/>
    <property type="match status" value="1"/>
</dbReference>
<accession>A0AAP0JV14</accession>
<reference evidence="2 3" key="1">
    <citation type="submission" date="2024-01" db="EMBL/GenBank/DDBJ databases">
        <title>Genome assemblies of Stephania.</title>
        <authorList>
            <person name="Yang L."/>
        </authorList>
    </citation>
    <scope>NUCLEOTIDE SEQUENCE [LARGE SCALE GENOMIC DNA]</scope>
    <source>
        <strain evidence="2">JXDWG</strain>
        <tissue evidence="2">Leaf</tissue>
    </source>
</reference>
<organism evidence="2 3">
    <name type="scientific">Stephania cephalantha</name>
    <dbReference type="NCBI Taxonomy" id="152367"/>
    <lineage>
        <taxon>Eukaryota</taxon>
        <taxon>Viridiplantae</taxon>
        <taxon>Streptophyta</taxon>
        <taxon>Embryophyta</taxon>
        <taxon>Tracheophyta</taxon>
        <taxon>Spermatophyta</taxon>
        <taxon>Magnoliopsida</taxon>
        <taxon>Ranunculales</taxon>
        <taxon>Menispermaceae</taxon>
        <taxon>Menispermoideae</taxon>
        <taxon>Cissampelideae</taxon>
        <taxon>Stephania</taxon>
    </lineage>
</organism>
<comment type="caution">
    <text evidence="2">The sequence shown here is derived from an EMBL/GenBank/DDBJ whole genome shotgun (WGS) entry which is preliminary data.</text>
</comment>
<dbReference type="EMBL" id="JBBNAG010000004">
    <property type="protein sequence ID" value="KAK9139515.1"/>
    <property type="molecule type" value="Genomic_DNA"/>
</dbReference>
<feature type="compositionally biased region" description="Low complexity" evidence="1">
    <location>
        <begin position="73"/>
        <end position="88"/>
    </location>
</feature>
<proteinExistence type="predicted"/>
<dbReference type="Pfam" id="PF15365">
    <property type="entry name" value="PNRC"/>
    <property type="match status" value="1"/>
</dbReference>
<name>A0AAP0JV14_9MAGN</name>
<dbReference type="AlphaFoldDB" id="A0AAP0JV14"/>
<evidence type="ECO:0000313" key="2">
    <source>
        <dbReference type="EMBL" id="KAK9139515.1"/>
    </source>
</evidence>
<feature type="compositionally biased region" description="Low complexity" evidence="1">
    <location>
        <begin position="30"/>
        <end position="48"/>
    </location>
</feature>
<dbReference type="GO" id="GO:0016071">
    <property type="term" value="P:mRNA metabolic process"/>
    <property type="evidence" value="ECO:0007669"/>
    <property type="project" value="UniProtKB-ARBA"/>
</dbReference>
<protein>
    <submittedName>
        <fullName evidence="2">Uncharacterized protein</fullName>
    </submittedName>
</protein>
<keyword evidence="3" id="KW-1185">Reference proteome</keyword>
<sequence length="256" mass="28177">MATEVLRPQDCLVHRLRVPTPAAFHRRKIATATASTTTSSSTNPNTNNHRSCRKQSVRTEQNQKRRLHHHHQQQQQIQSQSQSQSQNQPDPSGFRRSAAAESSSTAFPAKKLVIGQVTILKRGESLDLKIRDEVSKKDETLKRTESVEMKDESLDLLDLNLNLIVCGTERLGPDPEMVPKQIRIKDLKTLIASPTGGAASGSAGSVGSVDVYAGSAFSLSPSPRALPLPRFSTKRDGARVVDDSATKDLRRLLRLE</sequence>
<dbReference type="PANTHER" id="PTHR33670:SF1">
    <property type="entry name" value="OS09G0416300 PROTEIN"/>
    <property type="match status" value="1"/>
</dbReference>
<feature type="region of interest" description="Disordered" evidence="1">
    <location>
        <begin position="27"/>
        <end position="102"/>
    </location>
</feature>
<dbReference type="Proteomes" id="UP001419268">
    <property type="component" value="Unassembled WGS sequence"/>
</dbReference>
<evidence type="ECO:0000256" key="1">
    <source>
        <dbReference type="SAM" id="MobiDB-lite"/>
    </source>
</evidence>
<gene>
    <name evidence="2" type="ORF">Scep_009196</name>
</gene>
<dbReference type="InterPro" id="IPR028322">
    <property type="entry name" value="PNRC-like_rgn"/>
</dbReference>